<dbReference type="InterPro" id="IPR046341">
    <property type="entry name" value="SET_dom_sf"/>
</dbReference>
<gene>
    <name evidence="10" type="ORF">ASPGLDRAFT_48317</name>
</gene>
<dbReference type="InterPro" id="IPR001214">
    <property type="entry name" value="SET_dom"/>
</dbReference>
<dbReference type="VEuPathDB" id="FungiDB:ASPGLDRAFT_48317"/>
<reference evidence="11" key="1">
    <citation type="journal article" date="2017" name="Genome Biol.">
        <title>Comparative genomics reveals high biological diversity and specific adaptations in the industrially and medically important fungal genus Aspergillus.</title>
        <authorList>
            <person name="de Vries R.P."/>
            <person name="Riley R."/>
            <person name="Wiebenga A."/>
            <person name="Aguilar-Osorio G."/>
            <person name="Amillis S."/>
            <person name="Uchima C.A."/>
            <person name="Anderluh G."/>
            <person name="Asadollahi M."/>
            <person name="Askin M."/>
            <person name="Barry K."/>
            <person name="Battaglia E."/>
            <person name="Bayram O."/>
            <person name="Benocci T."/>
            <person name="Braus-Stromeyer S.A."/>
            <person name="Caldana C."/>
            <person name="Canovas D."/>
            <person name="Cerqueira G.C."/>
            <person name="Chen F."/>
            <person name="Chen W."/>
            <person name="Choi C."/>
            <person name="Clum A."/>
            <person name="Dos Santos R.A."/>
            <person name="Damasio A.R."/>
            <person name="Diallinas G."/>
            <person name="Emri T."/>
            <person name="Fekete E."/>
            <person name="Flipphi M."/>
            <person name="Freyberg S."/>
            <person name="Gallo A."/>
            <person name="Gournas C."/>
            <person name="Habgood R."/>
            <person name="Hainaut M."/>
            <person name="Harispe M.L."/>
            <person name="Henrissat B."/>
            <person name="Hilden K.S."/>
            <person name="Hope R."/>
            <person name="Hossain A."/>
            <person name="Karabika E."/>
            <person name="Karaffa L."/>
            <person name="Karanyi Z."/>
            <person name="Krasevec N."/>
            <person name="Kuo A."/>
            <person name="Kusch H."/>
            <person name="LaButti K."/>
            <person name="Lagendijk E.L."/>
            <person name="Lapidus A."/>
            <person name="Levasseur A."/>
            <person name="Lindquist E."/>
            <person name="Lipzen A."/>
            <person name="Logrieco A.F."/>
            <person name="MacCabe A."/>
            <person name="Maekelae M.R."/>
            <person name="Malavazi I."/>
            <person name="Melin P."/>
            <person name="Meyer V."/>
            <person name="Mielnichuk N."/>
            <person name="Miskei M."/>
            <person name="Molnar A.P."/>
            <person name="Mule G."/>
            <person name="Ngan C.Y."/>
            <person name="Orejas M."/>
            <person name="Orosz E."/>
            <person name="Ouedraogo J.P."/>
            <person name="Overkamp K.M."/>
            <person name="Park H.-S."/>
            <person name="Perrone G."/>
            <person name="Piumi F."/>
            <person name="Punt P.J."/>
            <person name="Ram A.F."/>
            <person name="Ramon A."/>
            <person name="Rauscher S."/>
            <person name="Record E."/>
            <person name="Riano-Pachon D.M."/>
            <person name="Robert V."/>
            <person name="Roehrig J."/>
            <person name="Ruller R."/>
            <person name="Salamov A."/>
            <person name="Salih N.S."/>
            <person name="Samson R.A."/>
            <person name="Sandor E."/>
            <person name="Sanguinetti M."/>
            <person name="Schuetze T."/>
            <person name="Sepcic K."/>
            <person name="Shelest E."/>
            <person name="Sherlock G."/>
            <person name="Sophianopoulou V."/>
            <person name="Squina F.M."/>
            <person name="Sun H."/>
            <person name="Susca A."/>
            <person name="Todd R.B."/>
            <person name="Tsang A."/>
            <person name="Unkles S.E."/>
            <person name="van de Wiele N."/>
            <person name="van Rossen-Uffink D."/>
            <person name="Oliveira J.V."/>
            <person name="Vesth T.C."/>
            <person name="Visser J."/>
            <person name="Yu J.-H."/>
            <person name="Zhou M."/>
            <person name="Andersen M.R."/>
            <person name="Archer D.B."/>
            <person name="Baker S.E."/>
            <person name="Benoit I."/>
            <person name="Brakhage A.A."/>
            <person name="Braus G.H."/>
            <person name="Fischer R."/>
            <person name="Frisvad J.C."/>
            <person name="Goldman G.H."/>
            <person name="Houbraken J."/>
            <person name="Oakley B."/>
            <person name="Pocsi I."/>
            <person name="Scazzocchio C."/>
            <person name="Seiboth B."/>
            <person name="vanKuyk P.A."/>
            <person name="Wortman J."/>
            <person name="Dyer P.S."/>
            <person name="Grigoriev I.V."/>
        </authorList>
    </citation>
    <scope>NUCLEOTIDE SEQUENCE [LARGE SCALE GENOMIC DNA]</scope>
    <source>
        <strain evidence="11">CBS 516.65</strain>
    </source>
</reference>
<evidence type="ECO:0000313" key="11">
    <source>
        <dbReference type="Proteomes" id="UP000184300"/>
    </source>
</evidence>
<keyword evidence="7" id="KW-0539">Nucleus</keyword>
<dbReference type="Proteomes" id="UP000184300">
    <property type="component" value="Unassembled WGS sequence"/>
</dbReference>
<keyword evidence="6" id="KW-0949">S-adenosyl-L-methionine</keyword>
<evidence type="ECO:0000256" key="8">
    <source>
        <dbReference type="SAM" id="MobiDB-lite"/>
    </source>
</evidence>
<dbReference type="GeneID" id="34463138"/>
<dbReference type="SUPFAM" id="SSF82199">
    <property type="entry name" value="SET domain"/>
    <property type="match status" value="1"/>
</dbReference>
<keyword evidence="4" id="KW-0489">Methyltransferase</keyword>
<dbReference type="SMART" id="SM00317">
    <property type="entry name" value="SET"/>
    <property type="match status" value="1"/>
</dbReference>
<evidence type="ECO:0000256" key="7">
    <source>
        <dbReference type="ARBA" id="ARBA00023242"/>
    </source>
</evidence>
<dbReference type="Gene3D" id="2.170.270.10">
    <property type="entry name" value="SET domain"/>
    <property type="match status" value="1"/>
</dbReference>
<dbReference type="RefSeq" id="XP_022399688.1">
    <property type="nucleotide sequence ID" value="XM_022546877.1"/>
</dbReference>
<dbReference type="PANTHER" id="PTHR22884">
    <property type="entry name" value="SET DOMAIN PROTEINS"/>
    <property type="match status" value="1"/>
</dbReference>
<evidence type="ECO:0000313" key="10">
    <source>
        <dbReference type="EMBL" id="OJJ82990.1"/>
    </source>
</evidence>
<evidence type="ECO:0000256" key="3">
    <source>
        <dbReference type="ARBA" id="ARBA00022454"/>
    </source>
</evidence>
<dbReference type="GO" id="GO:0005694">
    <property type="term" value="C:chromosome"/>
    <property type="evidence" value="ECO:0007669"/>
    <property type="project" value="UniProtKB-SubCell"/>
</dbReference>
<dbReference type="Pfam" id="PF00856">
    <property type="entry name" value="SET"/>
    <property type="match status" value="1"/>
</dbReference>
<dbReference type="GO" id="GO:0032259">
    <property type="term" value="P:methylation"/>
    <property type="evidence" value="ECO:0007669"/>
    <property type="project" value="UniProtKB-KW"/>
</dbReference>
<comment type="subcellular location">
    <subcellularLocation>
        <location evidence="2">Chromosome</location>
    </subcellularLocation>
    <subcellularLocation>
        <location evidence="1">Nucleus</location>
    </subcellularLocation>
</comment>
<dbReference type="AlphaFoldDB" id="A0A1L9VGH0"/>
<keyword evidence="3" id="KW-0158">Chromosome</keyword>
<dbReference type="GO" id="GO:0005634">
    <property type="term" value="C:nucleus"/>
    <property type="evidence" value="ECO:0007669"/>
    <property type="project" value="UniProtKB-SubCell"/>
</dbReference>
<evidence type="ECO:0000256" key="4">
    <source>
        <dbReference type="ARBA" id="ARBA00022603"/>
    </source>
</evidence>
<dbReference type="PROSITE" id="PS50280">
    <property type="entry name" value="SET"/>
    <property type="match status" value="1"/>
</dbReference>
<feature type="region of interest" description="Disordered" evidence="8">
    <location>
        <begin position="371"/>
        <end position="391"/>
    </location>
</feature>
<keyword evidence="5" id="KW-0808">Transferase</keyword>
<sequence>MANIGRETIRILAAIYSDINSVCDIRKRVNSKPENEDIGDYRKACRRASTLVSQAVTQALSGHQYLKQRLYARRLTELTTILGWKLFSICAHSAAFRQAFIRTGVVAWDALIGQLEANRLSIELFARTRNLEWRGPLLKHARHRLPELQRELAPYIKLYDQHPHHFVRIQNEAVRLPMYEGNFQMHTDACTFDPRQWESYVREGEEVHDPTEREEEDGNCRLCRQSLDFPCSCLPPDLGQLVELVDYPKKGIGVRALANFKKGQILGEFIGEIRHWAYEGDPKYCYLIIDKFLKPVATISPKRYGNWTRFINHSCDASTNFDIMSIGKRLVVVIQAKRDIMMFEEITVHYGDGYWNDQACPCGSSECMSKKRESKEPPLILSVDNGELDDS</sequence>
<evidence type="ECO:0000256" key="6">
    <source>
        <dbReference type="ARBA" id="ARBA00022691"/>
    </source>
</evidence>
<dbReference type="InterPro" id="IPR050777">
    <property type="entry name" value="SET2_Histone-Lys_MeTrsfase"/>
</dbReference>
<dbReference type="GO" id="GO:0008168">
    <property type="term" value="F:methyltransferase activity"/>
    <property type="evidence" value="ECO:0007669"/>
    <property type="project" value="UniProtKB-KW"/>
</dbReference>
<keyword evidence="11" id="KW-1185">Reference proteome</keyword>
<dbReference type="EMBL" id="KV878900">
    <property type="protein sequence ID" value="OJJ82990.1"/>
    <property type="molecule type" value="Genomic_DNA"/>
</dbReference>
<evidence type="ECO:0000256" key="1">
    <source>
        <dbReference type="ARBA" id="ARBA00004123"/>
    </source>
</evidence>
<protein>
    <recommendedName>
        <fullName evidence="9">SET domain-containing protein</fullName>
    </recommendedName>
</protein>
<dbReference type="STRING" id="1160497.A0A1L9VGH0"/>
<organism evidence="10 11">
    <name type="scientific">Aspergillus glaucus CBS 516.65</name>
    <dbReference type="NCBI Taxonomy" id="1160497"/>
    <lineage>
        <taxon>Eukaryota</taxon>
        <taxon>Fungi</taxon>
        <taxon>Dikarya</taxon>
        <taxon>Ascomycota</taxon>
        <taxon>Pezizomycotina</taxon>
        <taxon>Eurotiomycetes</taxon>
        <taxon>Eurotiomycetidae</taxon>
        <taxon>Eurotiales</taxon>
        <taxon>Aspergillaceae</taxon>
        <taxon>Aspergillus</taxon>
        <taxon>Aspergillus subgen. Aspergillus</taxon>
    </lineage>
</organism>
<proteinExistence type="predicted"/>
<name>A0A1L9VGH0_ASPGL</name>
<feature type="domain" description="SET" evidence="9">
    <location>
        <begin position="240"/>
        <end position="351"/>
    </location>
</feature>
<evidence type="ECO:0000256" key="2">
    <source>
        <dbReference type="ARBA" id="ARBA00004286"/>
    </source>
</evidence>
<dbReference type="OrthoDB" id="308383at2759"/>
<evidence type="ECO:0000256" key="5">
    <source>
        <dbReference type="ARBA" id="ARBA00022679"/>
    </source>
</evidence>
<evidence type="ECO:0000259" key="9">
    <source>
        <dbReference type="PROSITE" id="PS50280"/>
    </source>
</evidence>
<accession>A0A1L9VGH0</accession>